<dbReference type="Pfam" id="PF00550">
    <property type="entry name" value="PP-binding"/>
    <property type="match status" value="1"/>
</dbReference>
<keyword evidence="1" id="KW-0472">Membrane</keyword>
<accession>A0A0B1PEV7</accession>
<dbReference type="Pfam" id="PF00501">
    <property type="entry name" value="AMP-binding"/>
    <property type="match status" value="1"/>
</dbReference>
<dbReference type="HOGENOM" id="CLU_003997_0_0_1"/>
<dbReference type="STRING" id="52586.A0A0B1PEV7"/>
<dbReference type="InterPro" id="IPR042099">
    <property type="entry name" value="ANL_N_sf"/>
</dbReference>
<evidence type="ECO:0000313" key="3">
    <source>
        <dbReference type="EMBL" id="KHJ35169.1"/>
    </source>
</evidence>
<dbReference type="SUPFAM" id="SSF56801">
    <property type="entry name" value="Acetyl-CoA synthetase-like"/>
    <property type="match status" value="1"/>
</dbReference>
<feature type="transmembrane region" description="Helical" evidence="1">
    <location>
        <begin position="879"/>
        <end position="900"/>
    </location>
</feature>
<dbReference type="InterPro" id="IPR000873">
    <property type="entry name" value="AMP-dep_synth/lig_dom"/>
</dbReference>
<comment type="caution">
    <text evidence="3">The sequence shown here is derived from an EMBL/GenBank/DDBJ whole genome shotgun (WGS) entry which is preliminary data.</text>
</comment>
<dbReference type="PANTHER" id="PTHR43201:SF10">
    <property type="entry name" value="CARRIER DOMAIN-CONTAINING PROTEIN"/>
    <property type="match status" value="1"/>
</dbReference>
<feature type="domain" description="Carrier" evidence="2">
    <location>
        <begin position="771"/>
        <end position="848"/>
    </location>
</feature>
<feature type="transmembrane region" description="Helical" evidence="1">
    <location>
        <begin position="1568"/>
        <end position="1587"/>
    </location>
</feature>
<dbReference type="Gene3D" id="3.40.50.12780">
    <property type="entry name" value="N-terminal domain of ligase-like"/>
    <property type="match status" value="1"/>
</dbReference>
<dbReference type="Gene3D" id="3.30.300.30">
    <property type="match status" value="1"/>
</dbReference>
<sequence length="1701" mass="190029">MDNQQVDLVEDENLALRFLELDNEIVLYDEWIAHFNDTDQSYGCCELLFSSIPKPNYPSLLPATCFYAALKKYHGCWPNMKVINAYTRLKHNFPKPDGSAVNPNLSNALAQELEEAVKEYIKGPTSLFATSDSPALIDPLSERSLSHRELSSFIQNFRLPIKSERLSKRKLTVAIALPNGLSLGLACLAVSCHYTAAPVDISGGPTQLQKDVELIQPQVILSRSQDVKRLGLDKEWVKHNKIVLLVLDEDSNMKFTVRKKEGITIEGIEDCIPSYEEEIAFILLTSGTSGTKKVVPVSTMSLLTGTSCVITSWGLISQDSCINMMPLNHIGGLVRNLFAPVLSGGSTILCPSFDPNLFWDLVIRGQGTWYYASPSMHASILFEKDFRNYLFLKNNIRLVCNASGALLPSLATRLRDAFNCIVLPSYGMTECMPISTPPLNYNLERPGTSGISCGPDVAIFNSKNMPLSTGEIGHICVRGGPTFAGYLKNGMIDTKSLSESGWFNTGDLGYLDADGYLFLTGRSKEVINRGGEIISPFEVEEAIITASNTKSSPLYQRIKAALAFSVPHYLLQEVVGVIIVPYKEKPRPDLRLLQTSLKNDLHNSKLPAIIVYMDELPTNNNKVVRVKLSERMNLEPINENTKFFEKHFDATCPPLNSSLDTQIETTTCSINTQLIKDTISHFIGPETDLFVREQPQNGLAEIIIFHEKEYLLEEDLKKSMFKHMQEHLPGYQVPADIIFLNSPIPRINSISIDEIEVDKIINRNFINDSTLSFSETQLKIISAMSKVLDIPNHVIKLDSDFFQLGGDSLNAGRLLSILRRDYQIQIPIHHLFTTSTVKDLSELVGKLNSMTELQTETDLSSLDVRTTGKEKTHSNTNPILLAIQILPIALFYPLKLAFWFTMFLYTLSFLSRSWRDTHLVARYITLLIAITISSLSCQIAAPVLGIMLKWIIIGRYKAGNYHMWGSYHTRWWIVDKILLVCGKGVFEYTQISMLMYYRVLGASIGSGVVIEPDTQLGEFDLLKIDDNVHLNRCICRPFACESNTQFFLGKIHIGRNCSIGLKSYVAAGSFVPANTYMGPNTSTYEKDDALEDHRGTTNGKLPKPHFLLRLSVIIPLQLIVLFISSLPWMIALIGVVESKPAGNSRLGVLTIIRWWALPRRIAFHYVAALSHVLLSPLVRLASIIFIKKILDKICGRKISRSNEEFTPLEIFRTALMDSLEPNRSFLLATKLFGSHYEVTSIAARALGAKVGKRVYWPGTGPYIEDFDLLDIGDDVVFGSRSYLVTRDGHGSLAIKIEAGAMIADRVVLSPGTIIESRAIMGSGATTRRNQVCPLDSIWIGKKNGSAVCLSQPWTMSEKLKNDTKSSSVSSQNGRYYDLKATTDIIRNKEGSCLDSEFFLNEFKDELPPNKKINSSISNSSVSMNIPTSKSKEKMSPFGRAFYNREAPYYVLPMYIIFLYTMVISAITRIFWDTNVIANLLLFMLIKYTTLLERRPVRSFIIYSFNVCFLSVLLIFKSLLSLAIIIAAKWIIIGRRKPGNYNWDKSSYCQRWKLFVSIESLRTRCFGEGGVLGMFTGTFYLVLYYRLLGAKIGSNTAIFAGGLPSAYITEPDLLTVGNRVSIDDASLVAHINSRGNFDLRLLSVEDGAVMRSGTRLLSGASMGRGSKLLEHTLIMAGDRADDELVFQGWPAEPSKGINKIIE</sequence>
<feature type="transmembrane region" description="Helical" evidence="1">
    <location>
        <begin position="1110"/>
        <end position="1136"/>
    </location>
</feature>
<name>A0A0B1PEV7_UNCNE</name>
<dbReference type="GO" id="GO:0006631">
    <property type="term" value="P:fatty acid metabolic process"/>
    <property type="evidence" value="ECO:0007669"/>
    <property type="project" value="TreeGrafter"/>
</dbReference>
<dbReference type="SUPFAM" id="SSF51161">
    <property type="entry name" value="Trimeric LpxA-like enzymes"/>
    <property type="match status" value="3"/>
</dbReference>
<dbReference type="SUPFAM" id="SSF47336">
    <property type="entry name" value="ACP-like"/>
    <property type="match status" value="1"/>
</dbReference>
<feature type="transmembrane region" description="Helical" evidence="1">
    <location>
        <begin position="920"/>
        <end position="948"/>
    </location>
</feature>
<reference evidence="3 4" key="1">
    <citation type="journal article" date="2014" name="BMC Genomics">
        <title>Adaptive genomic structural variation in the grape powdery mildew pathogen, Erysiphe necator.</title>
        <authorList>
            <person name="Jones L."/>
            <person name="Riaz S."/>
            <person name="Morales-Cruz A."/>
            <person name="Amrine K.C."/>
            <person name="McGuire B."/>
            <person name="Gubler W.D."/>
            <person name="Walker M.A."/>
            <person name="Cantu D."/>
        </authorList>
    </citation>
    <scope>NUCLEOTIDE SEQUENCE [LARGE SCALE GENOMIC DNA]</scope>
    <source>
        <strain evidence="4">c</strain>
    </source>
</reference>
<dbReference type="GO" id="GO:0031956">
    <property type="term" value="F:medium-chain fatty acid-CoA ligase activity"/>
    <property type="evidence" value="ECO:0007669"/>
    <property type="project" value="TreeGrafter"/>
</dbReference>
<evidence type="ECO:0000313" key="4">
    <source>
        <dbReference type="Proteomes" id="UP000030854"/>
    </source>
</evidence>
<organism evidence="3 4">
    <name type="scientific">Uncinula necator</name>
    <name type="common">Grape powdery mildew</name>
    <dbReference type="NCBI Taxonomy" id="52586"/>
    <lineage>
        <taxon>Eukaryota</taxon>
        <taxon>Fungi</taxon>
        <taxon>Dikarya</taxon>
        <taxon>Ascomycota</taxon>
        <taxon>Pezizomycotina</taxon>
        <taxon>Leotiomycetes</taxon>
        <taxon>Erysiphales</taxon>
        <taxon>Erysiphaceae</taxon>
        <taxon>Erysiphe</taxon>
    </lineage>
</organism>
<dbReference type="InterPro" id="IPR009081">
    <property type="entry name" value="PP-bd_ACP"/>
</dbReference>
<dbReference type="OMA" id="HTRWWLT"/>
<dbReference type="InterPro" id="IPR011004">
    <property type="entry name" value="Trimer_LpxA-like_sf"/>
</dbReference>
<dbReference type="InterPro" id="IPR036736">
    <property type="entry name" value="ACP-like_sf"/>
</dbReference>
<evidence type="ECO:0000259" key="2">
    <source>
        <dbReference type="PROSITE" id="PS50075"/>
    </source>
</evidence>
<keyword evidence="1" id="KW-0812">Transmembrane</keyword>
<dbReference type="InterPro" id="IPR045851">
    <property type="entry name" value="AMP-bd_C_sf"/>
</dbReference>
<dbReference type="EMBL" id="JNVN01000493">
    <property type="protein sequence ID" value="KHJ35169.1"/>
    <property type="molecule type" value="Genomic_DNA"/>
</dbReference>
<proteinExistence type="predicted"/>
<dbReference type="Gene3D" id="1.10.1200.10">
    <property type="entry name" value="ACP-like"/>
    <property type="match status" value="1"/>
</dbReference>
<evidence type="ECO:0000256" key="1">
    <source>
        <dbReference type="SAM" id="Phobius"/>
    </source>
</evidence>
<keyword evidence="1" id="KW-1133">Transmembrane helix</keyword>
<protein>
    <submittedName>
        <fullName evidence="3">Putative related to coenzyme a synthetase</fullName>
    </submittedName>
</protein>
<gene>
    <name evidence="3" type="ORF">EV44_g5069</name>
</gene>
<dbReference type="Proteomes" id="UP000030854">
    <property type="component" value="Unassembled WGS sequence"/>
</dbReference>
<feature type="transmembrane region" description="Helical" evidence="1">
    <location>
        <begin position="1446"/>
        <end position="1463"/>
    </location>
</feature>
<dbReference type="PROSITE" id="PS50075">
    <property type="entry name" value="CARRIER"/>
    <property type="match status" value="1"/>
</dbReference>
<feature type="transmembrane region" description="Helical" evidence="1">
    <location>
        <begin position="1499"/>
        <end position="1532"/>
    </location>
</feature>
<dbReference type="PANTHER" id="PTHR43201">
    <property type="entry name" value="ACYL-COA SYNTHETASE"/>
    <property type="match status" value="1"/>
</dbReference>
<feature type="transmembrane region" description="Helical" evidence="1">
    <location>
        <begin position="1469"/>
        <end position="1487"/>
    </location>
</feature>
<dbReference type="Gene3D" id="2.160.10.10">
    <property type="entry name" value="Hexapeptide repeat proteins"/>
    <property type="match status" value="2"/>
</dbReference>
<keyword evidence="4" id="KW-1185">Reference proteome</keyword>